<name>A0A919KSD2_9MICO</name>
<dbReference type="EMBL" id="BNAS01000002">
    <property type="protein sequence ID" value="GHH70734.1"/>
    <property type="molecule type" value="Genomic_DNA"/>
</dbReference>
<reference evidence="2" key="2">
    <citation type="submission" date="2020-09" db="EMBL/GenBank/DDBJ databases">
        <authorList>
            <person name="Sun Q."/>
            <person name="Zhou Y."/>
        </authorList>
    </citation>
    <scope>NUCLEOTIDE SEQUENCE</scope>
    <source>
        <strain evidence="2">CGMCC 4.7398</strain>
    </source>
</reference>
<proteinExistence type="predicted"/>
<dbReference type="Proteomes" id="UP000627369">
    <property type="component" value="Unassembled WGS sequence"/>
</dbReference>
<reference evidence="2" key="1">
    <citation type="journal article" date="2014" name="Int. J. Syst. Evol. Microbiol.">
        <title>Complete genome sequence of Corynebacterium casei LMG S-19264T (=DSM 44701T), isolated from a smear-ripened cheese.</title>
        <authorList>
            <consortium name="US DOE Joint Genome Institute (JGI-PGF)"/>
            <person name="Walter F."/>
            <person name="Albersmeier A."/>
            <person name="Kalinowski J."/>
            <person name="Ruckert C."/>
        </authorList>
    </citation>
    <scope>NUCLEOTIDE SEQUENCE</scope>
    <source>
        <strain evidence="2">CGMCC 4.7398</strain>
    </source>
</reference>
<feature type="region of interest" description="Disordered" evidence="1">
    <location>
        <begin position="77"/>
        <end position="100"/>
    </location>
</feature>
<keyword evidence="3" id="KW-1185">Reference proteome</keyword>
<sequence length="100" mass="10005">MLSVPVMDPCTADPGGNEIFAVTTTSSTRMVMFPSAPPGGAATPGGAKPATISAAPSAMLSGTRILALIPARPLVLGTQTRPAEPHIPPAGEGGRREAVM</sequence>
<accession>A0A919KSD2</accession>
<evidence type="ECO:0000256" key="1">
    <source>
        <dbReference type="SAM" id="MobiDB-lite"/>
    </source>
</evidence>
<comment type="caution">
    <text evidence="2">The sequence shown here is derived from an EMBL/GenBank/DDBJ whole genome shotgun (WGS) entry which is preliminary data.</text>
</comment>
<organism evidence="2 3">
    <name type="scientific">Promicromonospora soli</name>
    <dbReference type="NCBI Taxonomy" id="2035533"/>
    <lineage>
        <taxon>Bacteria</taxon>
        <taxon>Bacillati</taxon>
        <taxon>Actinomycetota</taxon>
        <taxon>Actinomycetes</taxon>
        <taxon>Micrococcales</taxon>
        <taxon>Promicromonosporaceae</taxon>
        <taxon>Promicromonospora</taxon>
    </lineage>
</organism>
<evidence type="ECO:0000313" key="2">
    <source>
        <dbReference type="EMBL" id="GHH70734.1"/>
    </source>
</evidence>
<evidence type="ECO:0000313" key="3">
    <source>
        <dbReference type="Proteomes" id="UP000627369"/>
    </source>
</evidence>
<gene>
    <name evidence="2" type="ORF">GCM10017772_17810</name>
</gene>
<protein>
    <submittedName>
        <fullName evidence="2">Uncharacterized protein</fullName>
    </submittedName>
</protein>
<dbReference type="AlphaFoldDB" id="A0A919KSD2"/>